<feature type="region of interest" description="Disordered" evidence="1">
    <location>
        <begin position="707"/>
        <end position="734"/>
    </location>
</feature>
<feature type="compositionally biased region" description="Basic and acidic residues" evidence="1">
    <location>
        <begin position="526"/>
        <end position="539"/>
    </location>
</feature>
<feature type="compositionally biased region" description="Low complexity" evidence="1">
    <location>
        <begin position="220"/>
        <end position="240"/>
    </location>
</feature>
<dbReference type="AlphaFoldDB" id="A0A9P8CV35"/>
<dbReference type="EMBL" id="JAIFTL010000529">
    <property type="protein sequence ID" value="KAG9319239.1"/>
    <property type="molecule type" value="Genomic_DNA"/>
</dbReference>
<feature type="compositionally biased region" description="Low complexity" evidence="1">
    <location>
        <begin position="707"/>
        <end position="731"/>
    </location>
</feature>
<feature type="region of interest" description="Disordered" evidence="1">
    <location>
        <begin position="220"/>
        <end position="250"/>
    </location>
</feature>
<accession>A0A9P8CV35</accession>
<feature type="compositionally biased region" description="Polar residues" evidence="1">
    <location>
        <begin position="581"/>
        <end position="594"/>
    </location>
</feature>
<comment type="caution">
    <text evidence="2">The sequence shown here is derived from an EMBL/GenBank/DDBJ whole genome shotgun (WGS) entry which is preliminary data.</text>
</comment>
<organism evidence="2 3">
    <name type="scientific">Mortierella alpina</name>
    <name type="common">Oleaginous fungus</name>
    <name type="synonym">Mortierella renispora</name>
    <dbReference type="NCBI Taxonomy" id="64518"/>
    <lineage>
        <taxon>Eukaryota</taxon>
        <taxon>Fungi</taxon>
        <taxon>Fungi incertae sedis</taxon>
        <taxon>Mucoromycota</taxon>
        <taxon>Mortierellomycotina</taxon>
        <taxon>Mortierellomycetes</taxon>
        <taxon>Mortierellales</taxon>
        <taxon>Mortierellaceae</taxon>
        <taxon>Mortierella</taxon>
    </lineage>
</organism>
<feature type="compositionally biased region" description="Polar residues" evidence="1">
    <location>
        <begin position="559"/>
        <end position="568"/>
    </location>
</feature>
<feature type="compositionally biased region" description="Low complexity" evidence="1">
    <location>
        <begin position="286"/>
        <end position="306"/>
    </location>
</feature>
<feature type="region of interest" description="Disordered" evidence="1">
    <location>
        <begin position="1"/>
        <end position="86"/>
    </location>
</feature>
<feature type="region of interest" description="Disordered" evidence="1">
    <location>
        <begin position="269"/>
        <end position="332"/>
    </location>
</feature>
<feature type="compositionally biased region" description="Low complexity" evidence="1">
    <location>
        <begin position="624"/>
        <end position="639"/>
    </location>
</feature>
<feature type="compositionally biased region" description="Polar residues" evidence="1">
    <location>
        <begin position="45"/>
        <end position="54"/>
    </location>
</feature>
<evidence type="ECO:0000256" key="1">
    <source>
        <dbReference type="SAM" id="MobiDB-lite"/>
    </source>
</evidence>
<evidence type="ECO:0000313" key="3">
    <source>
        <dbReference type="Proteomes" id="UP000717515"/>
    </source>
</evidence>
<feature type="compositionally biased region" description="Polar residues" evidence="1">
    <location>
        <begin position="62"/>
        <end position="81"/>
    </location>
</feature>
<reference evidence="2" key="1">
    <citation type="submission" date="2021-07" db="EMBL/GenBank/DDBJ databases">
        <title>Draft genome of Mortierella alpina, strain LL118, isolated from an aspen leaf litter sample.</title>
        <authorList>
            <person name="Yang S."/>
            <person name="Vinatzer B.A."/>
        </authorList>
    </citation>
    <scope>NUCLEOTIDE SEQUENCE</scope>
    <source>
        <strain evidence="2">LL118</strain>
    </source>
</reference>
<feature type="compositionally biased region" description="Low complexity" evidence="1">
    <location>
        <begin position="21"/>
        <end position="44"/>
    </location>
</feature>
<gene>
    <name evidence="2" type="ORF">KVV02_005900</name>
</gene>
<dbReference type="Proteomes" id="UP000717515">
    <property type="component" value="Unassembled WGS sequence"/>
</dbReference>
<feature type="compositionally biased region" description="Low complexity" evidence="1">
    <location>
        <begin position="607"/>
        <end position="617"/>
    </location>
</feature>
<name>A0A9P8CV35_MORAP</name>
<sequence>MLASKVVPTGQKSVEAVSLRPSSAKAVPAAAEHAAPAHPETPAKSSNAPETPTTKPGYRTRQPLTISTQSAPLNNGGSTISKEFAVSPRSASVRRKPVAIPSAISPSFPLGTSSLPAADPEKRLLQVNFIAERSELGKGKRSNDLIILSDEVIAVSNGIHEVDDVHFDGNTIVNCNNINTLLQSTNGGSLGSATASGKTKRRISFHRPGVFIKTLGRNSTAISGASSSPSARSDSSRPNSMHVGGGGSSGSVGQKFGDFLGISGSLLGSKKRGSDTSMKAKGEGTSSTPSPSPSASSISKDAVSPSTGTPKSPGFLLTTLFGGGDSGSRQAPLHQSLGVIPARRGTALWTAIAIGEDENDHRVESWEINKSLPPAGYEDESFGLWIRPKERARTVTNGEDVEEAEPIWKTASSCRGNAIGDESSLEHCQKMKKPLSVELEDMEVLEEVLDFSTIILMRASATLYSFIANAHANSMPINISWILLQYKDRGPKTRNIRTLKEYQDIVMADIGLAVQAINEIFDQQERPHGHPENLSRDSKPQAGHSKSPSVPSFPVTLPPTKNQQSVNIKRSKSTRLPRGSKQPQIPQLTPTSPILGSPPSHLRRRSSISSGRPSLSSMINSIKQSLPSPSTLHSPHQHQYSSYPDGTPFFTPPITSVPLSYSQAGSTDQQLQLQLLLAQSLNNNSSSSHGNNGGFLPQSIQNIFSSFRTSPNSPSSTTTPGHIASPSSAPPTISKQEEKRLLLEHRWRVDILRRKAHLRGWACRNFLALYEYSIKTSSSSPTSPLAFSCSLEREFKDLYRIIHAIVQVDATATDRSHEILEAALAEAREHEKGSSFRLHYSRYKTKAPTAKEIRALHLEAAKRFETQHAEVAIDVQADSRRQSESDGGSMNLIFDECVAPLKPVAIQDCTAGTTQTASIDDHVASLDETDTASAYDCMEFYGLQGHPVWEPLLDRLTKFDTTHHTLDARNVHQFLRRMSLLSPSVVSLESLLSDAARDELLAVLWVLERCVSERKDFQQSPTWFRMSSSASAVQEIYNAGGVIPYLKVLRREDAQGRDPIYTVHPVTLTGYFKRLLKDCGGLLMKEVTALFVELTSPSTDNGEFWTLDKLTTIDRALLYRLICLDMNRGCVFMRISRVMEQILGSSPKDMELDAFALSKMVQVVELSGVLDLKALRRWNGAWSAIILGYM</sequence>
<evidence type="ECO:0000313" key="2">
    <source>
        <dbReference type="EMBL" id="KAG9319239.1"/>
    </source>
</evidence>
<protein>
    <submittedName>
        <fullName evidence="2">Uncharacterized protein</fullName>
    </submittedName>
</protein>
<feature type="compositionally biased region" description="Basic and acidic residues" evidence="1">
    <location>
        <begin position="272"/>
        <end position="282"/>
    </location>
</feature>
<proteinExistence type="predicted"/>
<feature type="region of interest" description="Disordered" evidence="1">
    <location>
        <begin position="526"/>
        <end position="649"/>
    </location>
</feature>